<feature type="signal peptide" evidence="1">
    <location>
        <begin position="1"/>
        <end position="19"/>
    </location>
</feature>
<evidence type="ECO:0000313" key="2">
    <source>
        <dbReference type="EMBL" id="QOW45990.1"/>
    </source>
</evidence>
<protein>
    <submittedName>
        <fullName evidence="2">Uncharacterized protein</fullName>
    </submittedName>
</protein>
<gene>
    <name evidence="2" type="ORF">G0028_08830</name>
</gene>
<dbReference type="RefSeq" id="WP_180045567.1">
    <property type="nucleotide sequence ID" value="NZ_CP048659.1"/>
</dbReference>
<evidence type="ECO:0000313" key="3">
    <source>
        <dbReference type="Proteomes" id="UP000593966"/>
    </source>
</evidence>
<dbReference type="Proteomes" id="UP000593966">
    <property type="component" value="Chromosome"/>
</dbReference>
<accession>A0A7S6VWA7</accession>
<organism evidence="2 3">
    <name type="scientific">Acinetobacter piscicola</name>
    <dbReference type="NCBI Taxonomy" id="2006115"/>
    <lineage>
        <taxon>Bacteria</taxon>
        <taxon>Pseudomonadati</taxon>
        <taxon>Pseudomonadota</taxon>
        <taxon>Gammaproteobacteria</taxon>
        <taxon>Moraxellales</taxon>
        <taxon>Moraxellaceae</taxon>
        <taxon>Acinetobacter</taxon>
    </lineage>
</organism>
<sequence>MIKIAFTFAMLSSLSTFIAAQVPKEIDQVLKQITLPLQKTEKESEIVTNYYYQDQSKNKLVIGIASDFIDVSWTFKTLPDEKSEVVTQAKMLTQSLLGEEWNSLYSAITEGGTVDYLSQDNGIVITDAGCTQTMCGYQVKLRE</sequence>
<proteinExistence type="predicted"/>
<evidence type="ECO:0000256" key="1">
    <source>
        <dbReference type="SAM" id="SignalP"/>
    </source>
</evidence>
<keyword evidence="3" id="KW-1185">Reference proteome</keyword>
<dbReference type="EMBL" id="CP048659">
    <property type="protein sequence ID" value="QOW45990.1"/>
    <property type="molecule type" value="Genomic_DNA"/>
</dbReference>
<dbReference type="AlphaFoldDB" id="A0A7S6VWA7"/>
<name>A0A7S6VWA7_9GAMM</name>
<keyword evidence="1" id="KW-0732">Signal</keyword>
<reference evidence="2 3" key="1">
    <citation type="submission" date="2020-02" db="EMBL/GenBank/DDBJ databases">
        <title>Tigecycline-resistant Acinetobacter species from pigs and migratory birds.</title>
        <authorList>
            <person name="Chen C."/>
            <person name="Sun J."/>
            <person name="Liao X.-P."/>
            <person name="Liu Y.-H."/>
        </authorList>
    </citation>
    <scope>NUCLEOTIDE SEQUENCE [LARGE SCALE GENOMIC DNA]</scope>
    <source>
        <strain evidence="2 3">YH12207_T</strain>
    </source>
</reference>
<feature type="chain" id="PRO_5032675005" evidence="1">
    <location>
        <begin position="20"/>
        <end position="143"/>
    </location>
</feature>